<dbReference type="RefSeq" id="WP_218114632.1">
    <property type="nucleotide sequence ID" value="NZ_CAJVAP010000009.1"/>
</dbReference>
<dbReference type="PROSITE" id="PS51462">
    <property type="entry name" value="NUDIX"/>
    <property type="match status" value="1"/>
</dbReference>
<dbReference type="GO" id="GO:0030145">
    <property type="term" value="F:manganese ion binding"/>
    <property type="evidence" value="ECO:0007669"/>
    <property type="project" value="InterPro"/>
</dbReference>
<comment type="caution">
    <text evidence="9">The sequence shown here is derived from an EMBL/GenBank/DDBJ whole genome shotgun (WGS) entry which is preliminary data.</text>
</comment>
<evidence type="ECO:0000259" key="8">
    <source>
        <dbReference type="PROSITE" id="PS51462"/>
    </source>
</evidence>
<organism evidence="9 10">
    <name type="scientific">Leucobacter soli</name>
    <dbReference type="NCBI Taxonomy" id="2812850"/>
    <lineage>
        <taxon>Bacteria</taxon>
        <taxon>Bacillati</taxon>
        <taxon>Actinomycetota</taxon>
        <taxon>Actinomycetes</taxon>
        <taxon>Micrococcales</taxon>
        <taxon>Microbacteriaceae</taxon>
        <taxon>Leucobacter</taxon>
    </lineage>
</organism>
<dbReference type="GO" id="GO:0000287">
    <property type="term" value="F:magnesium ion binding"/>
    <property type="evidence" value="ECO:0007669"/>
    <property type="project" value="InterPro"/>
</dbReference>
<dbReference type="InterPro" id="IPR000086">
    <property type="entry name" value="NUDIX_hydrolase_dom"/>
</dbReference>
<comment type="cofactor">
    <cofactor evidence="1">
        <name>Mn(2+)</name>
        <dbReference type="ChEBI" id="CHEBI:29035"/>
    </cofactor>
</comment>
<dbReference type="InterPro" id="IPR045121">
    <property type="entry name" value="CoAse"/>
</dbReference>
<dbReference type="GO" id="GO:0010945">
    <property type="term" value="F:coenzyme A diphosphatase activity"/>
    <property type="evidence" value="ECO:0007669"/>
    <property type="project" value="InterPro"/>
</dbReference>
<evidence type="ECO:0000256" key="6">
    <source>
        <dbReference type="ARBA" id="ARBA00023211"/>
    </source>
</evidence>
<dbReference type="GO" id="GO:0009132">
    <property type="term" value="P:nucleoside diphosphate metabolic process"/>
    <property type="evidence" value="ECO:0007669"/>
    <property type="project" value="InterPro"/>
</dbReference>
<evidence type="ECO:0000256" key="3">
    <source>
        <dbReference type="ARBA" id="ARBA00022723"/>
    </source>
</evidence>
<name>A0A916JX29_9MICO</name>
<dbReference type="Pfam" id="PF00293">
    <property type="entry name" value="NUDIX"/>
    <property type="match status" value="1"/>
</dbReference>
<sequence length="229" mass="24555">MTAAGGTAEARAQLASALERGVGIDFIPQGDPGDLALRRSAVLILFGELDAVPARTGDGLAAPRELDVLLTRRSDTMRHHPGQIAFPGGGVEAEDRDSSATALREASEETGLDPRGVEILGELTQLHIPVSSNLVTPVVGWWRLPSEIAADHSESVEVMRVPVAELLDPAARGTSVLRRGPVTHRGAAFRLSPRFGEHLVWGFTGMLLSSLFDGLGWAEPWDRSRLFEV</sequence>
<dbReference type="EC" id="3.6.1.-" evidence="9"/>
<evidence type="ECO:0000256" key="7">
    <source>
        <dbReference type="SAM" id="MobiDB-lite"/>
    </source>
</evidence>
<evidence type="ECO:0000256" key="4">
    <source>
        <dbReference type="ARBA" id="ARBA00022801"/>
    </source>
</evidence>
<keyword evidence="3" id="KW-0479">Metal-binding</keyword>
<evidence type="ECO:0000256" key="5">
    <source>
        <dbReference type="ARBA" id="ARBA00022842"/>
    </source>
</evidence>
<dbReference type="AlphaFoldDB" id="A0A916JX29"/>
<feature type="region of interest" description="Disordered" evidence="7">
    <location>
        <begin position="79"/>
        <end position="110"/>
    </location>
</feature>
<accession>A0A916JX29</accession>
<keyword evidence="4 9" id="KW-0378">Hydrolase</keyword>
<evidence type="ECO:0000313" key="10">
    <source>
        <dbReference type="Proteomes" id="UP000693892"/>
    </source>
</evidence>
<keyword evidence="10" id="KW-1185">Reference proteome</keyword>
<dbReference type="Proteomes" id="UP000693892">
    <property type="component" value="Unassembled WGS sequence"/>
</dbReference>
<keyword evidence="5" id="KW-0460">Magnesium</keyword>
<reference evidence="9" key="1">
    <citation type="submission" date="2021-06" db="EMBL/GenBank/DDBJ databases">
        <authorList>
            <person name="Criscuolo A."/>
        </authorList>
    </citation>
    <scope>NUCLEOTIDE SEQUENCE</scope>
    <source>
        <strain evidence="9">CIP111803</strain>
    </source>
</reference>
<protein>
    <submittedName>
        <fullName evidence="9">Nudix hydrolase NudL</fullName>
        <ecNumber evidence="9">3.6.1.-</ecNumber>
    </submittedName>
</protein>
<evidence type="ECO:0000256" key="1">
    <source>
        <dbReference type="ARBA" id="ARBA00001936"/>
    </source>
</evidence>
<dbReference type="EMBL" id="CAJVAP010000009">
    <property type="protein sequence ID" value="CAG7607291.1"/>
    <property type="molecule type" value="Genomic_DNA"/>
</dbReference>
<dbReference type="PANTHER" id="PTHR12992:SF11">
    <property type="entry name" value="MITOCHONDRIAL COENZYME A DIPHOSPHATASE NUDT8"/>
    <property type="match status" value="1"/>
</dbReference>
<dbReference type="PROSITE" id="PS01293">
    <property type="entry name" value="NUDIX_COA"/>
    <property type="match status" value="1"/>
</dbReference>
<dbReference type="PANTHER" id="PTHR12992">
    <property type="entry name" value="NUDIX HYDROLASE"/>
    <property type="match status" value="1"/>
</dbReference>
<feature type="domain" description="Nudix hydrolase" evidence="8">
    <location>
        <begin position="36"/>
        <end position="183"/>
    </location>
</feature>
<evidence type="ECO:0000313" key="9">
    <source>
        <dbReference type="EMBL" id="CAG7607291.1"/>
    </source>
</evidence>
<evidence type="ECO:0000256" key="2">
    <source>
        <dbReference type="ARBA" id="ARBA00001946"/>
    </source>
</evidence>
<gene>
    <name evidence="9" type="primary">nudL</name>
    <name evidence="9" type="ORF">LEUCIP111803_01008</name>
</gene>
<dbReference type="CDD" id="cd03426">
    <property type="entry name" value="NUDIX_CoAse_Nudt7"/>
    <property type="match status" value="1"/>
</dbReference>
<proteinExistence type="predicted"/>
<comment type="cofactor">
    <cofactor evidence="2">
        <name>Mg(2+)</name>
        <dbReference type="ChEBI" id="CHEBI:18420"/>
    </cofactor>
</comment>
<keyword evidence="6" id="KW-0464">Manganese</keyword>
<dbReference type="InterPro" id="IPR000059">
    <property type="entry name" value="NUDIX_hydrolase_NudL_CS"/>
</dbReference>